<organism evidence="1 2">
    <name type="scientific">Brevibacillus laterosporus</name>
    <name type="common">Bacillus laterosporus</name>
    <dbReference type="NCBI Taxonomy" id="1465"/>
    <lineage>
        <taxon>Bacteria</taxon>
        <taxon>Bacillati</taxon>
        <taxon>Bacillota</taxon>
        <taxon>Bacilli</taxon>
        <taxon>Bacillales</taxon>
        <taxon>Paenibacillaceae</taxon>
        <taxon>Brevibacillus</taxon>
    </lineage>
</organism>
<accession>A0AAP3DLQ0</accession>
<dbReference type="Proteomes" id="UP001077662">
    <property type="component" value="Unassembled WGS sequence"/>
</dbReference>
<sequence>MNYEWNNRLLDVLERTSPYDANLMTLLTGTNLYSDEYLERLKEFKVEGCVGNVGQ</sequence>
<evidence type="ECO:0000313" key="2">
    <source>
        <dbReference type="Proteomes" id="UP001077662"/>
    </source>
</evidence>
<protein>
    <submittedName>
        <fullName evidence="1">Uncharacterized protein</fullName>
    </submittedName>
</protein>
<proteinExistence type="predicted"/>
<comment type="caution">
    <text evidence="1">The sequence shown here is derived from an EMBL/GenBank/DDBJ whole genome shotgun (WGS) entry which is preliminary data.</text>
</comment>
<name>A0AAP3DLQ0_BRELA</name>
<evidence type="ECO:0000313" key="1">
    <source>
        <dbReference type="EMBL" id="MCZ0810397.1"/>
    </source>
</evidence>
<dbReference type="AlphaFoldDB" id="A0AAP3DLQ0"/>
<reference evidence="1" key="1">
    <citation type="submission" date="2022-09" db="EMBL/GenBank/DDBJ databases">
        <title>Genome analysis and characterization of larvicidal activity of Brevibacillus strains.</title>
        <authorList>
            <person name="Patrusheva E.V."/>
            <person name="Izotova A.O."/>
            <person name="Toshchakov S.V."/>
            <person name="Sineoky S.P."/>
        </authorList>
    </citation>
    <scope>NUCLEOTIDE SEQUENCE</scope>
    <source>
        <strain evidence="1">VKPM_B-13247</strain>
    </source>
</reference>
<dbReference type="EMBL" id="JAPTNE010000077">
    <property type="protein sequence ID" value="MCZ0810397.1"/>
    <property type="molecule type" value="Genomic_DNA"/>
</dbReference>
<dbReference type="RefSeq" id="WP_258435054.1">
    <property type="nucleotide sequence ID" value="NZ_JANSGW010000077.1"/>
</dbReference>
<gene>
    <name evidence="1" type="ORF">O0554_26560</name>
</gene>